<dbReference type="PANTHER" id="PTHR10151:SF120">
    <property type="entry name" value="BIS(5'-ADENOSYL)-TRIPHOSPHATASE"/>
    <property type="match status" value="1"/>
</dbReference>
<evidence type="ECO:0000313" key="1">
    <source>
        <dbReference type="EMBL" id="CAG7608445.1"/>
    </source>
</evidence>
<dbReference type="EMBL" id="CAJVAS010000003">
    <property type="protein sequence ID" value="CAG7608445.1"/>
    <property type="molecule type" value="Genomic_DNA"/>
</dbReference>
<protein>
    <recommendedName>
        <fullName evidence="3">Alkaline phosphatase family protein</fullName>
    </recommendedName>
</protein>
<evidence type="ECO:0000313" key="2">
    <source>
        <dbReference type="Proteomes" id="UP000693672"/>
    </source>
</evidence>
<reference evidence="1" key="1">
    <citation type="submission" date="2021-06" db="EMBL/GenBank/DDBJ databases">
        <authorList>
            <person name="Criscuolo A."/>
        </authorList>
    </citation>
    <scope>NUCLEOTIDE SEQUENCE</scope>
    <source>
        <strain evidence="1">CIP111600</strain>
    </source>
</reference>
<name>A0A916NHA5_9BACL</name>
<sequence length="560" mass="61950">MPGRDTHDMKAVSSSERLKDHEDSYVLYINWDAFAYEWYRLANLASNGGTPNLNALIAEGVLFTNARTGIPSITGAMQQAIVSGAWPIDTGNCFRYYNVKANKIIQYKRENALENIAEAAYRNGSSAASVNAFYFESRGTFEGDECRPYVKAPTPSGFKERVDELINIIKGEAFHTGSKTIRMNEVPRFLSIYTHTLDHLGHNLDQAMSTLDDWRQAIIDALIAMDSELGRIVQALKERGIYDQTTIFLTTDHGITPFGAPSKPETSPYPPGTLSSLPDLEKTIADTGKVFKGENFKTEILFRDGEQARPETEVVIMTAGLEAHIQFRVPAEQAVLDEIVSRMKQKEYYGTHLFRADLFKRGLPLEFADILISPKPPYHFKTGNPNLVRWAMGQHDSLDESSQHIFAMISGAAVRKGIICDDLVYNISMAPTMARVLGFEGPSGATAPVLDEILAEMYKGPMLAISELTGDDLTVYTDEVVLRGETVSHAAIRINGKHVGEAEADGRFMIQQKVAPGMNRLIVEAIANDRITRKCIFAAYILPVNEQSSQDQPDLPAASG</sequence>
<keyword evidence="2" id="KW-1185">Reference proteome</keyword>
<dbReference type="InterPro" id="IPR002591">
    <property type="entry name" value="Phosphodiest/P_Trfase"/>
</dbReference>
<gene>
    <name evidence="1" type="ORF">PAESOLCIP111_01064</name>
</gene>
<dbReference type="AlphaFoldDB" id="A0A916NHA5"/>
<dbReference type="RefSeq" id="WP_218090885.1">
    <property type="nucleotide sequence ID" value="NZ_CAJVAS010000003.1"/>
</dbReference>
<organism evidence="1 2">
    <name type="scientific">Paenibacillus solanacearum</name>
    <dbReference type="NCBI Taxonomy" id="2048548"/>
    <lineage>
        <taxon>Bacteria</taxon>
        <taxon>Bacillati</taxon>
        <taxon>Bacillota</taxon>
        <taxon>Bacilli</taxon>
        <taxon>Bacillales</taxon>
        <taxon>Paenibacillaceae</taxon>
        <taxon>Paenibacillus</taxon>
    </lineage>
</organism>
<proteinExistence type="predicted"/>
<dbReference type="Pfam" id="PF01663">
    <property type="entry name" value="Phosphodiest"/>
    <property type="match status" value="1"/>
</dbReference>
<dbReference type="Proteomes" id="UP000693672">
    <property type="component" value="Unassembled WGS sequence"/>
</dbReference>
<comment type="caution">
    <text evidence="1">The sequence shown here is derived from an EMBL/GenBank/DDBJ whole genome shotgun (WGS) entry which is preliminary data.</text>
</comment>
<dbReference type="GO" id="GO:0016787">
    <property type="term" value="F:hydrolase activity"/>
    <property type="evidence" value="ECO:0007669"/>
    <property type="project" value="UniProtKB-ARBA"/>
</dbReference>
<accession>A0A916NHA5</accession>
<evidence type="ECO:0008006" key="3">
    <source>
        <dbReference type="Google" id="ProtNLM"/>
    </source>
</evidence>
<dbReference type="PANTHER" id="PTHR10151">
    <property type="entry name" value="ECTONUCLEOTIDE PYROPHOSPHATASE/PHOSPHODIESTERASE"/>
    <property type="match status" value="1"/>
</dbReference>